<sequence length="133" mass="15100">MCRPSCRFSRDPVTSSGYSSPLRKKLISIINCYSPTSAADESELDSFYEELEEVIRNEKSYKFVVRDFNTKLERLQKRSTAIVSPGCCPPLASFMGSLFFMKKKSSSVDMGIAQWRDSCEDRPHTHQPDVVST</sequence>
<evidence type="ECO:0000313" key="2">
    <source>
        <dbReference type="Proteomes" id="UP001303046"/>
    </source>
</evidence>
<dbReference type="Proteomes" id="UP001303046">
    <property type="component" value="Unassembled WGS sequence"/>
</dbReference>
<gene>
    <name evidence="1" type="primary">Necator_chrIV.g14840</name>
    <name evidence="1" type="ORF">RB195_001545</name>
</gene>
<dbReference type="Gene3D" id="3.60.10.10">
    <property type="entry name" value="Endonuclease/exonuclease/phosphatase"/>
    <property type="match status" value="1"/>
</dbReference>
<evidence type="ECO:0000313" key="1">
    <source>
        <dbReference type="EMBL" id="KAK6748999.1"/>
    </source>
</evidence>
<proteinExistence type="predicted"/>
<name>A0ABR1DET3_NECAM</name>
<accession>A0ABR1DET3</accession>
<keyword evidence="2" id="KW-1185">Reference proteome</keyword>
<comment type="caution">
    <text evidence="1">The sequence shown here is derived from an EMBL/GenBank/DDBJ whole genome shotgun (WGS) entry which is preliminary data.</text>
</comment>
<organism evidence="1 2">
    <name type="scientific">Necator americanus</name>
    <name type="common">Human hookworm</name>
    <dbReference type="NCBI Taxonomy" id="51031"/>
    <lineage>
        <taxon>Eukaryota</taxon>
        <taxon>Metazoa</taxon>
        <taxon>Ecdysozoa</taxon>
        <taxon>Nematoda</taxon>
        <taxon>Chromadorea</taxon>
        <taxon>Rhabditida</taxon>
        <taxon>Rhabditina</taxon>
        <taxon>Rhabditomorpha</taxon>
        <taxon>Strongyloidea</taxon>
        <taxon>Ancylostomatidae</taxon>
        <taxon>Bunostominae</taxon>
        <taxon>Necator</taxon>
    </lineage>
</organism>
<reference evidence="1 2" key="1">
    <citation type="submission" date="2023-08" db="EMBL/GenBank/DDBJ databases">
        <title>A Necator americanus chromosomal reference genome.</title>
        <authorList>
            <person name="Ilik V."/>
            <person name="Petrzelkova K.J."/>
            <person name="Pardy F."/>
            <person name="Fuh T."/>
            <person name="Niatou-Singa F.S."/>
            <person name="Gouil Q."/>
            <person name="Baker L."/>
            <person name="Ritchie M.E."/>
            <person name="Jex A.R."/>
            <person name="Gazzola D."/>
            <person name="Li H."/>
            <person name="Toshio Fujiwara R."/>
            <person name="Zhan B."/>
            <person name="Aroian R.V."/>
            <person name="Pafco B."/>
            <person name="Schwarz E.M."/>
        </authorList>
    </citation>
    <scope>NUCLEOTIDE SEQUENCE [LARGE SCALE GENOMIC DNA]</scope>
    <source>
        <strain evidence="1 2">Aroian</strain>
        <tissue evidence="1">Whole animal</tissue>
    </source>
</reference>
<dbReference type="InterPro" id="IPR036691">
    <property type="entry name" value="Endo/exonu/phosph_ase_sf"/>
</dbReference>
<protein>
    <submittedName>
        <fullName evidence="1">Uncharacterized protein</fullName>
    </submittedName>
</protein>
<dbReference type="EMBL" id="JAVFWL010000004">
    <property type="protein sequence ID" value="KAK6748999.1"/>
    <property type="molecule type" value="Genomic_DNA"/>
</dbReference>